<dbReference type="Proteomes" id="UP000570514">
    <property type="component" value="Unassembled WGS sequence"/>
</dbReference>
<name>A0A846MXD2_9PROT</name>
<evidence type="ECO:0000313" key="2">
    <source>
        <dbReference type="Proteomes" id="UP000570514"/>
    </source>
</evidence>
<comment type="caution">
    <text evidence="1">The sequence shown here is derived from an EMBL/GenBank/DDBJ whole genome shotgun (WGS) entry which is preliminary data.</text>
</comment>
<reference evidence="1 2" key="1">
    <citation type="submission" date="2020-03" db="EMBL/GenBank/DDBJ databases">
        <title>Genomic Encyclopedia of Type Strains, Phase IV (KMG-IV): sequencing the most valuable type-strain genomes for metagenomic binning, comparative biology and taxonomic classification.</title>
        <authorList>
            <person name="Goeker M."/>
        </authorList>
    </citation>
    <scope>NUCLEOTIDE SEQUENCE [LARGE SCALE GENOMIC DNA]</scope>
    <source>
        <strain evidence="1 2">DSM 19867</strain>
    </source>
</reference>
<sequence length="95" mass="10153">MILRAAFWIAVVAVFIPREPDLGYGRPGALALAPKTAEWLADTLKVPPCDGHPHCIAGLSIASDFRQAVRERLELARAELKASSPPSLAKGTPLP</sequence>
<accession>A0A846MXD2</accession>
<organism evidence="1 2">
    <name type="scientific">Rhizomicrobium palustre</name>
    <dbReference type="NCBI Taxonomy" id="189966"/>
    <lineage>
        <taxon>Bacteria</taxon>
        <taxon>Pseudomonadati</taxon>
        <taxon>Pseudomonadota</taxon>
        <taxon>Alphaproteobacteria</taxon>
        <taxon>Micropepsales</taxon>
        <taxon>Micropepsaceae</taxon>
        <taxon>Rhizomicrobium</taxon>
    </lineage>
</organism>
<evidence type="ECO:0000313" key="1">
    <source>
        <dbReference type="EMBL" id="NIK87680.1"/>
    </source>
</evidence>
<dbReference type="AlphaFoldDB" id="A0A846MXD2"/>
<dbReference type="EMBL" id="JAASRM010000001">
    <property type="protein sequence ID" value="NIK87680.1"/>
    <property type="molecule type" value="Genomic_DNA"/>
</dbReference>
<keyword evidence="2" id="KW-1185">Reference proteome</keyword>
<proteinExistence type="predicted"/>
<protein>
    <submittedName>
        <fullName evidence="1">Uncharacterized protein</fullName>
    </submittedName>
</protein>
<gene>
    <name evidence="1" type="ORF">FHS83_000998</name>
</gene>